<keyword evidence="2" id="KW-1185">Reference proteome</keyword>
<proteinExistence type="predicted"/>
<sequence>MPGSLAASLGTRKISVLAAGAHGGAMGLLDWFTGTKRPSGEVAPQSVEAVRTALLGVGGPDEPFVVRDGRPDGVDLVAEWKIADAHWCGYFGNATTISRTLMRLDVSRHQVRSADQEWSVTWVGGAPRLTLAGKFARGQISKRSYSATFTRDERGRLVAESQRTFSAGELKAPLQDAVTGAGWTWRGLVIGKL</sequence>
<gene>
    <name evidence="1" type="ORF">F1721_06295</name>
</gene>
<dbReference type="AlphaFoldDB" id="A0A5M7C1Z6"/>
<dbReference type="RefSeq" id="WP_150065622.1">
    <property type="nucleotide sequence ID" value="NZ_JBEPDJ010000003.1"/>
</dbReference>
<reference evidence="1 2" key="1">
    <citation type="submission" date="2019-09" db="EMBL/GenBank/DDBJ databases">
        <title>Draft genome sequence of the thermophilic Saccharopolyspora hirsuta VKM Ac-666T.</title>
        <authorList>
            <person name="Lobastova T.G."/>
            <person name="Fokina V."/>
            <person name="Bragin E.Y."/>
            <person name="Shtratnikova V.Y."/>
            <person name="Starodumova I.P."/>
            <person name="Tarlachkov S.V."/>
            <person name="Donova M.V."/>
        </authorList>
    </citation>
    <scope>NUCLEOTIDE SEQUENCE [LARGE SCALE GENOMIC DNA]</scope>
    <source>
        <strain evidence="1 2">VKM Ac-666</strain>
    </source>
</reference>
<evidence type="ECO:0000313" key="2">
    <source>
        <dbReference type="Proteomes" id="UP000323946"/>
    </source>
</evidence>
<protein>
    <submittedName>
        <fullName evidence="1">Uncharacterized protein</fullName>
    </submittedName>
</protein>
<evidence type="ECO:0000313" key="1">
    <source>
        <dbReference type="EMBL" id="KAA5835962.1"/>
    </source>
</evidence>
<dbReference type="Proteomes" id="UP000323946">
    <property type="component" value="Unassembled WGS sequence"/>
</dbReference>
<name>A0A5M7C1Z6_SACHI</name>
<accession>A0A5M7C1Z6</accession>
<comment type="caution">
    <text evidence="1">The sequence shown here is derived from an EMBL/GenBank/DDBJ whole genome shotgun (WGS) entry which is preliminary data.</text>
</comment>
<organism evidence="1 2">
    <name type="scientific">Saccharopolyspora hirsuta</name>
    <dbReference type="NCBI Taxonomy" id="1837"/>
    <lineage>
        <taxon>Bacteria</taxon>
        <taxon>Bacillati</taxon>
        <taxon>Actinomycetota</taxon>
        <taxon>Actinomycetes</taxon>
        <taxon>Pseudonocardiales</taxon>
        <taxon>Pseudonocardiaceae</taxon>
        <taxon>Saccharopolyspora</taxon>
    </lineage>
</organism>
<dbReference type="OrthoDB" id="4299760at2"/>
<dbReference type="EMBL" id="VWPH01000003">
    <property type="protein sequence ID" value="KAA5835962.1"/>
    <property type="molecule type" value="Genomic_DNA"/>
</dbReference>